<reference evidence="1" key="1">
    <citation type="submission" date="2018-01" db="EMBL/GenBank/DDBJ databases">
        <title>An insight into the sialome of Amazonian anophelines.</title>
        <authorList>
            <person name="Ribeiro J.M."/>
            <person name="Scarpassa V."/>
            <person name="Calvo E."/>
        </authorList>
    </citation>
    <scope>NUCLEOTIDE SEQUENCE</scope>
    <source>
        <tissue evidence="1">Salivary glands</tissue>
    </source>
</reference>
<organism evidence="1">
    <name type="scientific">Anopheles braziliensis</name>
    <dbReference type="NCBI Taxonomy" id="58242"/>
    <lineage>
        <taxon>Eukaryota</taxon>
        <taxon>Metazoa</taxon>
        <taxon>Ecdysozoa</taxon>
        <taxon>Arthropoda</taxon>
        <taxon>Hexapoda</taxon>
        <taxon>Insecta</taxon>
        <taxon>Pterygota</taxon>
        <taxon>Neoptera</taxon>
        <taxon>Endopterygota</taxon>
        <taxon>Diptera</taxon>
        <taxon>Nematocera</taxon>
        <taxon>Culicoidea</taxon>
        <taxon>Culicidae</taxon>
        <taxon>Anophelinae</taxon>
        <taxon>Anopheles</taxon>
    </lineage>
</organism>
<accession>A0A2M3ZQB4</accession>
<sequence>MPFRKSMFTFASVVGGWAAASVSSIAQRSSSVCPSALGVWLAAATTTGAVVPLRSSFFPSGFLSVD</sequence>
<protein>
    <submittedName>
        <fullName evidence="1">Putative secreted peptide</fullName>
    </submittedName>
</protein>
<proteinExistence type="predicted"/>
<dbReference type="EMBL" id="GGFM01009889">
    <property type="protein sequence ID" value="MBW30640.1"/>
    <property type="molecule type" value="Transcribed_RNA"/>
</dbReference>
<dbReference type="AlphaFoldDB" id="A0A2M3ZQB4"/>
<evidence type="ECO:0000313" key="1">
    <source>
        <dbReference type="EMBL" id="MBW30640.1"/>
    </source>
</evidence>
<name>A0A2M3ZQB4_9DIPT</name>